<evidence type="ECO:0000313" key="3">
    <source>
        <dbReference type="EMBL" id="KAJ3578047.1"/>
    </source>
</evidence>
<comment type="caution">
    <text evidence="3">The sequence shown here is derived from an EMBL/GenBank/DDBJ whole genome shotgun (WGS) entry which is preliminary data.</text>
</comment>
<proteinExistence type="predicted"/>
<organism evidence="3 4">
    <name type="scientific">Xylaria arbuscula</name>
    <dbReference type="NCBI Taxonomy" id="114810"/>
    <lineage>
        <taxon>Eukaryota</taxon>
        <taxon>Fungi</taxon>
        <taxon>Dikarya</taxon>
        <taxon>Ascomycota</taxon>
        <taxon>Pezizomycotina</taxon>
        <taxon>Sordariomycetes</taxon>
        <taxon>Xylariomycetidae</taxon>
        <taxon>Xylariales</taxon>
        <taxon>Xylariaceae</taxon>
        <taxon>Xylaria</taxon>
    </lineage>
</organism>
<name>A0A9W8TNN8_9PEZI</name>
<evidence type="ECO:0000256" key="1">
    <source>
        <dbReference type="SAM" id="MobiDB-lite"/>
    </source>
</evidence>
<feature type="compositionally biased region" description="Basic and acidic residues" evidence="1">
    <location>
        <begin position="234"/>
        <end position="244"/>
    </location>
</feature>
<dbReference type="Proteomes" id="UP001148614">
    <property type="component" value="Unassembled WGS sequence"/>
</dbReference>
<keyword evidence="2" id="KW-0812">Transmembrane</keyword>
<evidence type="ECO:0000313" key="4">
    <source>
        <dbReference type="Proteomes" id="UP001148614"/>
    </source>
</evidence>
<keyword evidence="2" id="KW-0472">Membrane</keyword>
<feature type="region of interest" description="Disordered" evidence="1">
    <location>
        <begin position="58"/>
        <end position="244"/>
    </location>
</feature>
<sequence>MAECNVSKSSLDQAVQDRTLSVTAAILVFAITVALMLLMVIIYWVELRHKKPTRNKDIELAEQGLPRGTTSRRNSVLSGHSVSQSEQPPRGNPLRPMRKDSFDLEEIDIGSPVISPRTPIRRKPLPNPPSMSSLSTAREAEVHSRSGSPHPVPSIPESRSLTEAAPHEDSVFSVGDEDEDIYGASEVSSPSSATDHAPLEPATRDQDAADQDTSSDGHSAPPVELPAPLSPIPEGRENSPDPKQ</sequence>
<protein>
    <submittedName>
        <fullName evidence="3">Uncharacterized protein</fullName>
    </submittedName>
</protein>
<keyword evidence="4" id="KW-1185">Reference proteome</keyword>
<evidence type="ECO:0000256" key="2">
    <source>
        <dbReference type="SAM" id="Phobius"/>
    </source>
</evidence>
<feature type="transmembrane region" description="Helical" evidence="2">
    <location>
        <begin position="20"/>
        <end position="45"/>
    </location>
</feature>
<keyword evidence="2" id="KW-1133">Transmembrane helix</keyword>
<dbReference type="EMBL" id="JANPWZ010000266">
    <property type="protein sequence ID" value="KAJ3578047.1"/>
    <property type="molecule type" value="Genomic_DNA"/>
</dbReference>
<gene>
    <name evidence="3" type="ORF">NPX13_g2516</name>
</gene>
<feature type="compositionally biased region" description="Polar residues" evidence="1">
    <location>
        <begin position="68"/>
        <end position="87"/>
    </location>
</feature>
<reference evidence="3" key="1">
    <citation type="submission" date="2022-07" db="EMBL/GenBank/DDBJ databases">
        <title>Genome Sequence of Xylaria arbuscula.</title>
        <authorList>
            <person name="Buettner E."/>
        </authorList>
    </citation>
    <scope>NUCLEOTIDE SEQUENCE</scope>
    <source>
        <strain evidence="3">VT107</strain>
    </source>
</reference>
<accession>A0A9W8TNN8</accession>
<dbReference type="AlphaFoldDB" id="A0A9W8TNN8"/>